<evidence type="ECO:0000313" key="4">
    <source>
        <dbReference type="Proteomes" id="UP000283981"/>
    </source>
</evidence>
<dbReference type="EMBL" id="JAJBOM010000025">
    <property type="protein sequence ID" value="MCB5620407.1"/>
    <property type="molecule type" value="Genomic_DNA"/>
</dbReference>
<name>A0A414D453_MEDGN</name>
<dbReference type="EMBL" id="QSIR01000023">
    <property type="protein sequence ID" value="RHD03621.1"/>
    <property type="molecule type" value="Genomic_DNA"/>
</dbReference>
<sequence length="120" mass="14487">MLITSWYYDERDQMFKKTSLEELKRMEYENKEEFLYIKDRLYRKQNKNIPMVLVRKGLNQGFRRKGIGTGNYSVKSRGERESLTHQGNKEALSTMDELLIRFNDEEVTLFIKSIEMEKNF</sequence>
<reference evidence="1" key="2">
    <citation type="submission" date="2021-10" db="EMBL/GenBank/DDBJ databases">
        <title>Collection of gut derived symbiotic bacterial strains cultured from healthy donors.</title>
        <authorList>
            <person name="Lin H."/>
            <person name="Littmann E."/>
            <person name="Claire K."/>
            <person name="Pamer E."/>
        </authorList>
    </citation>
    <scope>NUCLEOTIDE SEQUENCE</scope>
    <source>
        <strain evidence="1">MSK.23.18</strain>
    </source>
</reference>
<organism evidence="2 5">
    <name type="scientific">Mediterraneibacter gnavus</name>
    <name type="common">Ruminococcus gnavus</name>
    <dbReference type="NCBI Taxonomy" id="33038"/>
    <lineage>
        <taxon>Bacteria</taxon>
        <taxon>Bacillati</taxon>
        <taxon>Bacillota</taxon>
        <taxon>Clostridia</taxon>
        <taxon>Lachnospirales</taxon>
        <taxon>Lachnospiraceae</taxon>
        <taxon>Mediterraneibacter</taxon>
    </lineage>
</organism>
<comment type="caution">
    <text evidence="2">The sequence shown here is derived from an EMBL/GenBank/DDBJ whole genome shotgun (WGS) entry which is preliminary data.</text>
</comment>
<dbReference type="Proteomes" id="UP001297370">
    <property type="component" value="Unassembled WGS sequence"/>
</dbReference>
<dbReference type="EMBL" id="QRIS01000026">
    <property type="protein sequence ID" value="RHG81306.1"/>
    <property type="molecule type" value="Genomic_DNA"/>
</dbReference>
<dbReference type="AlphaFoldDB" id="A0A414D453"/>
<evidence type="ECO:0000313" key="2">
    <source>
        <dbReference type="EMBL" id="RHD03621.1"/>
    </source>
</evidence>
<protein>
    <submittedName>
        <fullName evidence="2">Uncharacterized protein</fullName>
    </submittedName>
</protein>
<dbReference type="Proteomes" id="UP000284472">
    <property type="component" value="Unassembled WGS sequence"/>
</dbReference>
<evidence type="ECO:0000313" key="3">
    <source>
        <dbReference type="EMBL" id="RHG81306.1"/>
    </source>
</evidence>
<accession>A0A414D453</accession>
<proteinExistence type="predicted"/>
<reference evidence="4 5" key="1">
    <citation type="submission" date="2018-08" db="EMBL/GenBank/DDBJ databases">
        <title>A genome reference for cultivated species of the human gut microbiota.</title>
        <authorList>
            <person name="Zou Y."/>
            <person name="Xue W."/>
            <person name="Luo G."/>
        </authorList>
    </citation>
    <scope>NUCLEOTIDE SEQUENCE [LARGE SCALE GENOMIC DNA]</scope>
    <source>
        <strain evidence="3 4">AM21-18</strain>
        <strain evidence="2 5">AM32-6</strain>
    </source>
</reference>
<gene>
    <name evidence="3" type="ORF">DW243_13860</name>
    <name evidence="2" type="ORF">DW812_13505</name>
    <name evidence="1" type="ORF">LIQ08_14795</name>
</gene>
<evidence type="ECO:0000313" key="1">
    <source>
        <dbReference type="EMBL" id="MCB5620407.1"/>
    </source>
</evidence>
<dbReference type="Proteomes" id="UP000283981">
    <property type="component" value="Unassembled WGS sequence"/>
</dbReference>
<evidence type="ECO:0000313" key="5">
    <source>
        <dbReference type="Proteomes" id="UP000284472"/>
    </source>
</evidence>
<dbReference type="RefSeq" id="WP_118044020.1">
    <property type="nucleotide sequence ID" value="NZ_JAAIQY010000026.1"/>
</dbReference>